<dbReference type="Proteomes" id="UP001367508">
    <property type="component" value="Unassembled WGS sequence"/>
</dbReference>
<protein>
    <submittedName>
        <fullName evidence="2">Uncharacterized protein</fullName>
    </submittedName>
</protein>
<reference evidence="2 3" key="1">
    <citation type="submission" date="2024-01" db="EMBL/GenBank/DDBJ databases">
        <title>The genomes of 5 underutilized Papilionoideae crops provide insights into root nodulation and disease resistanc.</title>
        <authorList>
            <person name="Jiang F."/>
        </authorList>
    </citation>
    <scope>NUCLEOTIDE SEQUENCE [LARGE SCALE GENOMIC DNA]</scope>
    <source>
        <strain evidence="2">LVBAO_FW01</strain>
        <tissue evidence="2">Leaves</tissue>
    </source>
</reference>
<accession>A0AAN9K1P2</accession>
<organism evidence="2 3">
    <name type="scientific">Canavalia gladiata</name>
    <name type="common">Sword bean</name>
    <name type="synonym">Dolichos gladiatus</name>
    <dbReference type="NCBI Taxonomy" id="3824"/>
    <lineage>
        <taxon>Eukaryota</taxon>
        <taxon>Viridiplantae</taxon>
        <taxon>Streptophyta</taxon>
        <taxon>Embryophyta</taxon>
        <taxon>Tracheophyta</taxon>
        <taxon>Spermatophyta</taxon>
        <taxon>Magnoliopsida</taxon>
        <taxon>eudicotyledons</taxon>
        <taxon>Gunneridae</taxon>
        <taxon>Pentapetalae</taxon>
        <taxon>rosids</taxon>
        <taxon>fabids</taxon>
        <taxon>Fabales</taxon>
        <taxon>Fabaceae</taxon>
        <taxon>Papilionoideae</taxon>
        <taxon>50 kb inversion clade</taxon>
        <taxon>NPAAA clade</taxon>
        <taxon>indigoferoid/millettioid clade</taxon>
        <taxon>Phaseoleae</taxon>
        <taxon>Canavalia</taxon>
    </lineage>
</organism>
<comment type="caution">
    <text evidence="2">The sequence shown here is derived from an EMBL/GenBank/DDBJ whole genome shotgun (WGS) entry which is preliminary data.</text>
</comment>
<dbReference type="AlphaFoldDB" id="A0AAN9K1P2"/>
<gene>
    <name evidence="2" type="ORF">VNO77_41412</name>
</gene>
<sequence>MDVNGKAAGDPSRKHSRKLALLEGKEDSEDGLRVGCLPSFPFSPLSPLSSAKTLSRHHTNSFSIRMSAEIPDRKTVSYGIGRQVEQRREKGLLNREGRRENKVEL</sequence>
<name>A0AAN9K1P2_CANGL</name>
<dbReference type="EMBL" id="JAYMYQ010000010">
    <property type="protein sequence ID" value="KAK7307927.1"/>
    <property type="molecule type" value="Genomic_DNA"/>
</dbReference>
<keyword evidence="3" id="KW-1185">Reference proteome</keyword>
<evidence type="ECO:0000256" key="1">
    <source>
        <dbReference type="SAM" id="MobiDB-lite"/>
    </source>
</evidence>
<evidence type="ECO:0000313" key="2">
    <source>
        <dbReference type="EMBL" id="KAK7307927.1"/>
    </source>
</evidence>
<proteinExistence type="predicted"/>
<evidence type="ECO:0000313" key="3">
    <source>
        <dbReference type="Proteomes" id="UP001367508"/>
    </source>
</evidence>
<feature type="region of interest" description="Disordered" evidence="1">
    <location>
        <begin position="86"/>
        <end position="105"/>
    </location>
</feature>